<dbReference type="Proteomes" id="UP000464787">
    <property type="component" value="Chromosome"/>
</dbReference>
<sequence>MHSAFLVEDQPAQREILSAALASVSDIEPVGWAETEMEAIDWLRSHPKPDLVVLDLFLNAGTGLGVLIKLQPQTLGLRVVVLSNSATSLLRRSCLLLGAEAVFDKADSMEDFLEHCRTMFEPEH</sequence>
<accession>A0A857JAK5</accession>
<dbReference type="GO" id="GO:0000160">
    <property type="term" value="P:phosphorelay signal transduction system"/>
    <property type="evidence" value="ECO:0007669"/>
    <property type="project" value="InterPro"/>
</dbReference>
<dbReference type="SUPFAM" id="SSF52172">
    <property type="entry name" value="CheY-like"/>
    <property type="match status" value="1"/>
</dbReference>
<evidence type="ECO:0000313" key="3">
    <source>
        <dbReference type="EMBL" id="QHJ00244.1"/>
    </source>
</evidence>
<dbReference type="InterPro" id="IPR011006">
    <property type="entry name" value="CheY-like_superfamily"/>
</dbReference>
<gene>
    <name evidence="3" type="ORF">GT347_21020</name>
</gene>
<dbReference type="InterPro" id="IPR001789">
    <property type="entry name" value="Sig_transdc_resp-reg_receiver"/>
</dbReference>
<dbReference type="SMART" id="SM00448">
    <property type="entry name" value="REC"/>
    <property type="match status" value="1"/>
</dbReference>
<feature type="domain" description="Response regulatory" evidence="2">
    <location>
        <begin position="3"/>
        <end position="120"/>
    </location>
</feature>
<dbReference type="PROSITE" id="PS50110">
    <property type="entry name" value="RESPONSE_REGULATORY"/>
    <property type="match status" value="1"/>
</dbReference>
<dbReference type="Pfam" id="PF00072">
    <property type="entry name" value="Response_reg"/>
    <property type="match status" value="1"/>
</dbReference>
<keyword evidence="4" id="KW-1185">Reference proteome</keyword>
<dbReference type="Gene3D" id="3.40.50.2300">
    <property type="match status" value="1"/>
</dbReference>
<protein>
    <submittedName>
        <fullName evidence="3">Response regulator</fullName>
    </submittedName>
</protein>
<evidence type="ECO:0000256" key="1">
    <source>
        <dbReference type="PROSITE-ProRule" id="PRU00169"/>
    </source>
</evidence>
<dbReference type="RefSeq" id="WP_160554054.1">
    <property type="nucleotide sequence ID" value="NZ_CP047650.1"/>
</dbReference>
<dbReference type="InterPro" id="IPR051015">
    <property type="entry name" value="EvgA-like"/>
</dbReference>
<evidence type="ECO:0000259" key="2">
    <source>
        <dbReference type="PROSITE" id="PS50110"/>
    </source>
</evidence>
<organism evidence="3 4">
    <name type="scientific">Xylophilus rhododendri</name>
    <dbReference type="NCBI Taxonomy" id="2697032"/>
    <lineage>
        <taxon>Bacteria</taxon>
        <taxon>Pseudomonadati</taxon>
        <taxon>Pseudomonadota</taxon>
        <taxon>Betaproteobacteria</taxon>
        <taxon>Burkholderiales</taxon>
        <taxon>Xylophilus</taxon>
    </lineage>
</organism>
<evidence type="ECO:0000313" key="4">
    <source>
        <dbReference type="Proteomes" id="UP000464787"/>
    </source>
</evidence>
<dbReference type="EMBL" id="CP047650">
    <property type="protein sequence ID" value="QHJ00244.1"/>
    <property type="molecule type" value="Genomic_DNA"/>
</dbReference>
<dbReference type="AlphaFoldDB" id="A0A857JAK5"/>
<keyword evidence="1" id="KW-0597">Phosphoprotein</keyword>
<dbReference type="PANTHER" id="PTHR45566:SF1">
    <property type="entry name" value="HTH-TYPE TRANSCRIPTIONAL REGULATOR YHJB-RELATED"/>
    <property type="match status" value="1"/>
</dbReference>
<dbReference type="PANTHER" id="PTHR45566">
    <property type="entry name" value="HTH-TYPE TRANSCRIPTIONAL REGULATOR YHJB-RELATED"/>
    <property type="match status" value="1"/>
</dbReference>
<proteinExistence type="predicted"/>
<dbReference type="KEGG" id="xyk:GT347_21020"/>
<reference evidence="3 4" key="1">
    <citation type="submission" date="2020-01" db="EMBL/GenBank/DDBJ databases">
        <title>Genome sequencing of strain KACC 21265.</title>
        <authorList>
            <person name="Heo J."/>
            <person name="Kim S.-J."/>
            <person name="Kim J.-S."/>
            <person name="Hong S.-B."/>
            <person name="Kwon S.-W."/>
        </authorList>
    </citation>
    <scope>NUCLEOTIDE SEQUENCE [LARGE SCALE GENOMIC DNA]</scope>
    <source>
        <strain evidence="3 4">KACC 21265</strain>
    </source>
</reference>
<feature type="modified residue" description="4-aspartylphosphate" evidence="1">
    <location>
        <position position="55"/>
    </location>
</feature>
<name>A0A857JAK5_9BURK</name>